<dbReference type="InterPro" id="IPR002477">
    <property type="entry name" value="Peptidoglycan-bd-like"/>
</dbReference>
<dbReference type="Pfam" id="PF03734">
    <property type="entry name" value="YkuD"/>
    <property type="match status" value="1"/>
</dbReference>
<dbReference type="AlphaFoldDB" id="A0A9J6PDY1"/>
<evidence type="ECO:0000256" key="4">
    <source>
        <dbReference type="ARBA" id="ARBA00022960"/>
    </source>
</evidence>
<keyword evidence="6 7" id="KW-0961">Cell wall biogenesis/degradation</keyword>
<reference evidence="9" key="1">
    <citation type="submission" date="2022-06" db="EMBL/GenBank/DDBJ databases">
        <title>Isolation and Genomics of Futiania mangrovii gen. nov., sp. nov., a Rare and Metabolically-versatile member in the Class Alphaproteobacteria.</title>
        <authorList>
            <person name="Liu L."/>
            <person name="Huang W.-C."/>
            <person name="Pan J."/>
            <person name="Li J."/>
            <person name="Huang Y."/>
            <person name="Du H."/>
            <person name="Liu Y."/>
            <person name="Li M."/>
        </authorList>
    </citation>
    <scope>NUCLEOTIDE SEQUENCE</scope>
    <source>
        <strain evidence="9">FT118</strain>
    </source>
</reference>
<accession>A0A9J6PDY1</accession>
<comment type="similarity">
    <text evidence="2">Belongs to the YkuD family.</text>
</comment>
<evidence type="ECO:0000256" key="6">
    <source>
        <dbReference type="ARBA" id="ARBA00023316"/>
    </source>
</evidence>
<dbReference type="Pfam" id="PF01471">
    <property type="entry name" value="PG_binding_1"/>
    <property type="match status" value="1"/>
</dbReference>
<evidence type="ECO:0000313" key="9">
    <source>
        <dbReference type="EMBL" id="MCP1335947.1"/>
    </source>
</evidence>
<dbReference type="Gene3D" id="2.40.440.10">
    <property type="entry name" value="L,D-transpeptidase catalytic domain-like"/>
    <property type="match status" value="1"/>
</dbReference>
<gene>
    <name evidence="9" type="ORF">NJQ99_05950</name>
</gene>
<sequence>MSASDVMGQERSPRVAAGESIAWRFVRSALLVLVALAPLLIAGYAAAAETPPSTSGEAQAGESDPVAARLAGELTRAGAGAERAVLSDLRAFYAARQFRPAWTTPYGLSPAGLAIARTLAAADRQGLAPSAYALPEDIASDSGMGADRQMLAELVVARALMAYARDVRTGVVPEHRNDEDAQIAPKTIDLPALMARVADAPARGLADLPPQTPAYRNLVHALALVRALPQQEPPAVPEGPSLHPGDVDARIPAIRERLIWLGDHAADMPLAGPRLQVAYAEQAAPAADAPQPDAAMREREAAALLSYDPALEESVRRFQSRHGLGVDGVVGPRTVAALNVGRDARIAQVVANLERERWQPEDQHPRQILVNVPAYHLAAFENGAAVLEMDVIVGREERATPLFHDRIRYLEFHPTWTVPTSIAVKDIAPAMVRDPLYIAKKGITVYDGWAPDAPVVDPQAIDWSRVRLGNFRYRLEQAPGPANSLGSVKFMFPNRFAVYLHDTPTKNLFWKPKRTFSSGCVRVAKPRELAYWLLGDRLAPEEIDTLFAEDMTRTVGLTRAVPVSLVYRTAWVAGDGQLAFREDIYSRDARLIDALARRFD</sequence>
<dbReference type="PANTHER" id="PTHR41533">
    <property type="entry name" value="L,D-TRANSPEPTIDASE HI_1667-RELATED"/>
    <property type="match status" value="1"/>
</dbReference>
<dbReference type="GO" id="GO:0004180">
    <property type="term" value="F:carboxypeptidase activity"/>
    <property type="evidence" value="ECO:0007669"/>
    <property type="project" value="UniProtKB-ARBA"/>
</dbReference>
<evidence type="ECO:0000256" key="3">
    <source>
        <dbReference type="ARBA" id="ARBA00022679"/>
    </source>
</evidence>
<feature type="domain" description="L,D-TPase catalytic" evidence="8">
    <location>
        <begin position="366"/>
        <end position="541"/>
    </location>
</feature>
<keyword evidence="4 7" id="KW-0133">Cell shape</keyword>
<dbReference type="GO" id="GO:0008360">
    <property type="term" value="P:regulation of cell shape"/>
    <property type="evidence" value="ECO:0007669"/>
    <property type="project" value="UniProtKB-UniRule"/>
</dbReference>
<organism evidence="9 10">
    <name type="scientific">Futiania mangrovi</name>
    <dbReference type="NCBI Taxonomy" id="2959716"/>
    <lineage>
        <taxon>Bacteria</taxon>
        <taxon>Pseudomonadati</taxon>
        <taxon>Pseudomonadota</taxon>
        <taxon>Alphaproteobacteria</taxon>
        <taxon>Futianiales</taxon>
        <taxon>Futianiaceae</taxon>
        <taxon>Futiania</taxon>
    </lineage>
</organism>
<dbReference type="Proteomes" id="UP001055804">
    <property type="component" value="Unassembled WGS sequence"/>
</dbReference>
<evidence type="ECO:0000259" key="8">
    <source>
        <dbReference type="PROSITE" id="PS52029"/>
    </source>
</evidence>
<keyword evidence="10" id="KW-1185">Reference proteome</keyword>
<dbReference type="SUPFAM" id="SSF141523">
    <property type="entry name" value="L,D-transpeptidase catalytic domain-like"/>
    <property type="match status" value="1"/>
</dbReference>
<dbReference type="PROSITE" id="PS52029">
    <property type="entry name" value="LD_TPASE"/>
    <property type="match status" value="1"/>
</dbReference>
<dbReference type="CDD" id="cd16913">
    <property type="entry name" value="YkuD_like"/>
    <property type="match status" value="1"/>
</dbReference>
<comment type="caution">
    <text evidence="9">The sequence shown here is derived from an EMBL/GenBank/DDBJ whole genome shotgun (WGS) entry which is preliminary data.</text>
</comment>
<dbReference type="GO" id="GO:0009252">
    <property type="term" value="P:peptidoglycan biosynthetic process"/>
    <property type="evidence" value="ECO:0007669"/>
    <property type="project" value="UniProtKB-KW"/>
</dbReference>
<feature type="active site" description="Nucleophile" evidence="7">
    <location>
        <position position="520"/>
    </location>
</feature>
<evidence type="ECO:0000256" key="7">
    <source>
        <dbReference type="PROSITE-ProRule" id="PRU01373"/>
    </source>
</evidence>
<dbReference type="InterPro" id="IPR036365">
    <property type="entry name" value="PGBD-like_sf"/>
</dbReference>
<evidence type="ECO:0000256" key="1">
    <source>
        <dbReference type="ARBA" id="ARBA00004752"/>
    </source>
</evidence>
<dbReference type="InterPro" id="IPR045380">
    <property type="entry name" value="LD_TPept_scaffold_dom"/>
</dbReference>
<evidence type="ECO:0000256" key="2">
    <source>
        <dbReference type="ARBA" id="ARBA00005992"/>
    </source>
</evidence>
<evidence type="ECO:0000313" key="10">
    <source>
        <dbReference type="Proteomes" id="UP001055804"/>
    </source>
</evidence>
<dbReference type="InterPro" id="IPR052905">
    <property type="entry name" value="LD-transpeptidase_YkuD-like"/>
</dbReference>
<evidence type="ECO:0000256" key="5">
    <source>
        <dbReference type="ARBA" id="ARBA00022984"/>
    </source>
</evidence>
<proteinExistence type="inferred from homology"/>
<dbReference type="InterPro" id="IPR036366">
    <property type="entry name" value="PGBDSf"/>
</dbReference>
<protein>
    <submittedName>
        <fullName evidence="9">L,D-transpeptidase family protein</fullName>
    </submittedName>
</protein>
<dbReference type="PANTHER" id="PTHR41533:SF2">
    <property type="entry name" value="BLR7131 PROTEIN"/>
    <property type="match status" value="1"/>
</dbReference>
<keyword evidence="5 7" id="KW-0573">Peptidoglycan synthesis</keyword>
<comment type="pathway">
    <text evidence="1 7">Cell wall biogenesis; peptidoglycan biosynthesis.</text>
</comment>
<name>A0A9J6PDY1_9PROT</name>
<dbReference type="Gene3D" id="1.10.101.10">
    <property type="entry name" value="PGBD-like superfamily/PGBD"/>
    <property type="match status" value="1"/>
</dbReference>
<dbReference type="RefSeq" id="WP_269331871.1">
    <property type="nucleotide sequence ID" value="NZ_JAMZFT010000001.1"/>
</dbReference>
<dbReference type="GO" id="GO:0071555">
    <property type="term" value="P:cell wall organization"/>
    <property type="evidence" value="ECO:0007669"/>
    <property type="project" value="UniProtKB-UniRule"/>
</dbReference>
<feature type="active site" description="Proton donor/acceptor" evidence="7">
    <location>
        <position position="501"/>
    </location>
</feature>
<dbReference type="EMBL" id="JAMZFT010000001">
    <property type="protein sequence ID" value="MCP1335947.1"/>
    <property type="molecule type" value="Genomic_DNA"/>
</dbReference>
<dbReference type="InterPro" id="IPR005490">
    <property type="entry name" value="LD_TPept_cat_dom"/>
</dbReference>
<dbReference type="SUPFAM" id="SSF47090">
    <property type="entry name" value="PGBD-like"/>
    <property type="match status" value="1"/>
</dbReference>
<dbReference type="Pfam" id="PF20142">
    <property type="entry name" value="Scaffold"/>
    <property type="match status" value="1"/>
</dbReference>
<dbReference type="GO" id="GO:0016740">
    <property type="term" value="F:transferase activity"/>
    <property type="evidence" value="ECO:0007669"/>
    <property type="project" value="UniProtKB-KW"/>
</dbReference>
<dbReference type="InterPro" id="IPR038063">
    <property type="entry name" value="Transpep_catalytic_dom"/>
</dbReference>
<keyword evidence="3" id="KW-0808">Transferase</keyword>